<dbReference type="RefSeq" id="WP_100917770.1">
    <property type="nucleotide sequence ID" value="NZ_CP020370.1"/>
</dbReference>
<name>A0A2K8U3G9_9GAMM</name>
<protein>
    <submittedName>
        <fullName evidence="1">Uncharacterized protein</fullName>
    </submittedName>
</protein>
<dbReference type="KEGG" id="tsy:THSYN_02595"/>
<dbReference type="Proteomes" id="UP000232638">
    <property type="component" value="Chromosome"/>
</dbReference>
<evidence type="ECO:0000313" key="1">
    <source>
        <dbReference type="EMBL" id="AUB79959.1"/>
    </source>
</evidence>
<keyword evidence="2" id="KW-1185">Reference proteome</keyword>
<dbReference type="EMBL" id="CP020370">
    <property type="protein sequence ID" value="AUB79959.1"/>
    <property type="molecule type" value="Genomic_DNA"/>
</dbReference>
<evidence type="ECO:0000313" key="2">
    <source>
        <dbReference type="Proteomes" id="UP000232638"/>
    </source>
</evidence>
<dbReference type="AlphaFoldDB" id="A0A2K8U3G9"/>
<accession>A0A2K8U3G9</accession>
<sequence length="60" mass="6950">MTDISVAEAKTRLTGLIHWGLWDTIADWRTQTAFDWPDLTAEEVDGWRDPSPGRVFDWTD</sequence>
<organism evidence="1 2">
    <name type="scientific">Candidatus Thiodictyon syntrophicum</name>
    <dbReference type="NCBI Taxonomy" id="1166950"/>
    <lineage>
        <taxon>Bacteria</taxon>
        <taxon>Pseudomonadati</taxon>
        <taxon>Pseudomonadota</taxon>
        <taxon>Gammaproteobacteria</taxon>
        <taxon>Chromatiales</taxon>
        <taxon>Chromatiaceae</taxon>
        <taxon>Thiodictyon</taxon>
    </lineage>
</organism>
<dbReference type="OrthoDB" id="71688at2"/>
<reference evidence="1 2" key="1">
    <citation type="submission" date="2017-03" db="EMBL/GenBank/DDBJ databases">
        <title>Complete genome sequence of Candidatus 'Thiodictyon syntrophicum' sp. nov. strain Cad16T, a photolithoautotroph purple sulfur bacterium isolated from an alpine meromictic lake.</title>
        <authorList>
            <person name="Luedin S.M."/>
            <person name="Pothier J.F."/>
            <person name="Danza F."/>
            <person name="Storelli N."/>
            <person name="Wittwer M."/>
            <person name="Tonolla M."/>
        </authorList>
    </citation>
    <scope>NUCLEOTIDE SEQUENCE [LARGE SCALE GENOMIC DNA]</scope>
    <source>
        <strain evidence="1 2">Cad16T</strain>
    </source>
</reference>
<proteinExistence type="predicted"/>
<gene>
    <name evidence="1" type="ORF">THSYN_02595</name>
</gene>